<feature type="domain" description="Phosphatidic acid phosphatase type 2/haloperoxidase" evidence="2">
    <location>
        <begin position="61"/>
        <end position="182"/>
    </location>
</feature>
<proteinExistence type="predicted"/>
<dbReference type="STRING" id="690850.Desaf_1408"/>
<dbReference type="EMBL" id="CP003221">
    <property type="protein sequence ID" value="EGJ49746.1"/>
    <property type="molecule type" value="Genomic_DNA"/>
</dbReference>
<dbReference type="PANTHER" id="PTHR14969">
    <property type="entry name" value="SPHINGOSINE-1-PHOSPHATE PHOSPHOHYDROLASE"/>
    <property type="match status" value="1"/>
</dbReference>
<sequence length="228" mass="25282">MSFTTPVWDMAAFVWINQTARHEVLDAVMPVISQQVWLWLLLAAMVTMILVRAGARRLLPLLCILLAVGVADLSTSMLKDAFGRVRPLNAVAETHHLDEGRWNQHPATFLQTKERGSSFPSAHAANSMVVAVLLMAYRRELRPWMLLLPLLVGYSRVYLGKHYPSDVLAGWLLGLALAMAFLPLGIRLRAWALRNPARPLRLFPARAVHTVSGPIALSPQSPSKPQSA</sequence>
<keyword evidence="1" id="KW-0472">Membrane</keyword>
<feature type="transmembrane region" description="Helical" evidence="1">
    <location>
        <begin position="167"/>
        <end position="186"/>
    </location>
</feature>
<dbReference type="InterPro" id="IPR000326">
    <property type="entry name" value="PAP2/HPO"/>
</dbReference>
<evidence type="ECO:0000259" key="2">
    <source>
        <dbReference type="SMART" id="SM00014"/>
    </source>
</evidence>
<organism evidence="3 4">
    <name type="scientific">Desulfocurvibacter africanus subsp. africanus str. Walvis Bay</name>
    <dbReference type="NCBI Taxonomy" id="690850"/>
    <lineage>
        <taxon>Bacteria</taxon>
        <taxon>Pseudomonadati</taxon>
        <taxon>Thermodesulfobacteriota</taxon>
        <taxon>Desulfovibrionia</taxon>
        <taxon>Desulfovibrionales</taxon>
        <taxon>Desulfovibrionaceae</taxon>
        <taxon>Desulfocurvibacter</taxon>
    </lineage>
</organism>
<dbReference type="SUPFAM" id="SSF48317">
    <property type="entry name" value="Acid phosphatase/Vanadium-dependent haloperoxidase"/>
    <property type="match status" value="1"/>
</dbReference>
<dbReference type="AlphaFoldDB" id="F3YZP7"/>
<name>F3YZP7_DESAF</name>
<keyword evidence="1" id="KW-0812">Transmembrane</keyword>
<keyword evidence="4" id="KW-1185">Reference proteome</keyword>
<protein>
    <submittedName>
        <fullName evidence="3">Phosphoesterase PA-phosphatase related protein</fullName>
    </submittedName>
</protein>
<dbReference type="SMART" id="SM00014">
    <property type="entry name" value="acidPPc"/>
    <property type="match status" value="1"/>
</dbReference>
<evidence type="ECO:0000256" key="1">
    <source>
        <dbReference type="SAM" id="Phobius"/>
    </source>
</evidence>
<dbReference type="InterPro" id="IPR036938">
    <property type="entry name" value="PAP2/HPO_sf"/>
</dbReference>
<feature type="transmembrane region" description="Helical" evidence="1">
    <location>
        <begin position="58"/>
        <end position="78"/>
    </location>
</feature>
<gene>
    <name evidence="3" type="ORF">Desaf_1408</name>
</gene>
<dbReference type="KEGG" id="daf:Desaf_1408"/>
<dbReference type="HOGENOM" id="CLU_072573_5_0_7"/>
<dbReference type="eggNOG" id="COG0671">
    <property type="taxonomic scope" value="Bacteria"/>
</dbReference>
<dbReference type="Gene3D" id="1.20.144.10">
    <property type="entry name" value="Phosphatidic acid phosphatase type 2/haloperoxidase"/>
    <property type="match status" value="1"/>
</dbReference>
<feature type="transmembrane region" description="Helical" evidence="1">
    <location>
        <begin position="32"/>
        <end position="51"/>
    </location>
</feature>
<evidence type="ECO:0000313" key="4">
    <source>
        <dbReference type="Proteomes" id="UP000007844"/>
    </source>
</evidence>
<dbReference type="PANTHER" id="PTHR14969:SF13">
    <property type="entry name" value="AT30094P"/>
    <property type="match status" value="1"/>
</dbReference>
<dbReference type="RefSeq" id="WP_014259535.1">
    <property type="nucleotide sequence ID" value="NC_016629.1"/>
</dbReference>
<reference evidence="3 4" key="1">
    <citation type="journal article" date="2011" name="J. Bacteriol.">
        <title>Genome sequence of the mercury-methylating and pleomorphic Desulfovibrio africanus Strain Walvis Bay.</title>
        <authorList>
            <person name="Brown S.D."/>
            <person name="Wall J.D."/>
            <person name="Kucken A.M."/>
            <person name="Gilmour C.C."/>
            <person name="Podar M."/>
            <person name="Brandt C.C."/>
            <person name="Teshima H."/>
            <person name="Detter J.C."/>
            <person name="Han C.S."/>
            <person name="Land M.L."/>
            <person name="Lucas S."/>
            <person name="Han J."/>
            <person name="Pennacchio L."/>
            <person name="Nolan M."/>
            <person name="Pitluck S."/>
            <person name="Woyke T."/>
            <person name="Goodwin L."/>
            <person name="Palumbo A.V."/>
            <person name="Elias D.A."/>
        </authorList>
    </citation>
    <scope>NUCLEOTIDE SEQUENCE [LARGE SCALE GENOMIC DNA]</scope>
    <source>
        <strain evidence="3 4">Walvis Bay</strain>
    </source>
</reference>
<dbReference type="Proteomes" id="UP000007844">
    <property type="component" value="Chromosome"/>
</dbReference>
<dbReference type="Pfam" id="PF01569">
    <property type="entry name" value="PAP2"/>
    <property type="match status" value="1"/>
</dbReference>
<accession>F3YZP7</accession>
<keyword evidence="1" id="KW-1133">Transmembrane helix</keyword>
<evidence type="ECO:0000313" key="3">
    <source>
        <dbReference type="EMBL" id="EGJ49746.1"/>
    </source>
</evidence>